<proteinExistence type="predicted"/>
<dbReference type="GO" id="GO:0005634">
    <property type="term" value="C:nucleus"/>
    <property type="evidence" value="ECO:0007669"/>
    <property type="project" value="UniProtKB-SubCell"/>
</dbReference>
<dbReference type="PANTHER" id="PTHR23235">
    <property type="entry name" value="KRUEPPEL-LIKE TRANSCRIPTION FACTOR"/>
    <property type="match status" value="1"/>
</dbReference>
<evidence type="ECO:0000256" key="8">
    <source>
        <dbReference type="ARBA" id="ARBA00023163"/>
    </source>
</evidence>
<dbReference type="GO" id="GO:0000981">
    <property type="term" value="F:DNA-binding transcription factor activity, RNA polymerase II-specific"/>
    <property type="evidence" value="ECO:0007669"/>
    <property type="project" value="TreeGrafter"/>
</dbReference>
<keyword evidence="8" id="KW-0804">Transcription</keyword>
<sequence>FLDAICRQFGDTFDDNLRQRLRQLEDKHQSALSARPPPEVRPKSADSAPNSCRKRKYEFACDWIGCEFVTNRKSRLRAHLNRHCGLRPFRCEKCGKEFVGKEALSAHEKAVHSTPTATTCVAIECARRQRRPVVVVREERPFACPSCDYRSRTRQALREHASTHAQR</sequence>
<dbReference type="GO" id="GO:0008270">
    <property type="term" value="F:zinc ion binding"/>
    <property type="evidence" value="ECO:0007669"/>
    <property type="project" value="UniProtKB-KW"/>
</dbReference>
<feature type="non-terminal residue" evidence="13">
    <location>
        <position position="1"/>
    </location>
</feature>
<evidence type="ECO:0000256" key="9">
    <source>
        <dbReference type="ARBA" id="ARBA00023242"/>
    </source>
</evidence>
<feature type="domain" description="C2H2-type" evidence="12">
    <location>
        <begin position="142"/>
        <end position="167"/>
    </location>
</feature>
<evidence type="ECO:0000256" key="2">
    <source>
        <dbReference type="ARBA" id="ARBA00022723"/>
    </source>
</evidence>
<evidence type="ECO:0000256" key="4">
    <source>
        <dbReference type="ARBA" id="ARBA00022771"/>
    </source>
</evidence>
<dbReference type="EMBL" id="CAJPVJ010049201">
    <property type="protein sequence ID" value="CAG2182913.1"/>
    <property type="molecule type" value="Genomic_DNA"/>
</dbReference>
<evidence type="ECO:0000313" key="13">
    <source>
        <dbReference type="EMBL" id="CAD7665777.1"/>
    </source>
</evidence>
<keyword evidence="5" id="KW-0862">Zinc</keyword>
<dbReference type="GO" id="GO:0000978">
    <property type="term" value="F:RNA polymerase II cis-regulatory region sequence-specific DNA binding"/>
    <property type="evidence" value="ECO:0007669"/>
    <property type="project" value="TreeGrafter"/>
</dbReference>
<evidence type="ECO:0000256" key="11">
    <source>
        <dbReference type="SAM" id="MobiDB-lite"/>
    </source>
</evidence>
<name>A0A7R9MTJ5_9ACAR</name>
<dbReference type="PANTHER" id="PTHR23235:SF120">
    <property type="entry name" value="KRUPPEL-LIKE FACTOR 15"/>
    <property type="match status" value="1"/>
</dbReference>
<keyword evidence="2" id="KW-0479">Metal-binding</keyword>
<accession>A0A7R9MTJ5</accession>
<dbReference type="PROSITE" id="PS50157">
    <property type="entry name" value="ZINC_FINGER_C2H2_2"/>
    <property type="match status" value="3"/>
</dbReference>
<dbReference type="OrthoDB" id="8922241at2759"/>
<dbReference type="Gene3D" id="3.30.160.60">
    <property type="entry name" value="Classic Zinc Finger"/>
    <property type="match status" value="2"/>
</dbReference>
<evidence type="ECO:0000259" key="12">
    <source>
        <dbReference type="PROSITE" id="PS50157"/>
    </source>
</evidence>
<evidence type="ECO:0000256" key="6">
    <source>
        <dbReference type="ARBA" id="ARBA00023015"/>
    </source>
</evidence>
<gene>
    <name evidence="13" type="ORF">ONB1V03_LOCUS22334</name>
</gene>
<dbReference type="SMART" id="SM00355">
    <property type="entry name" value="ZnF_C2H2"/>
    <property type="match status" value="3"/>
</dbReference>
<dbReference type="EMBL" id="OC964026">
    <property type="protein sequence ID" value="CAD7665777.1"/>
    <property type="molecule type" value="Genomic_DNA"/>
</dbReference>
<dbReference type="FunFam" id="3.30.160.60:FF:000322">
    <property type="entry name" value="GDNF-inducible zinc finger protein 1"/>
    <property type="match status" value="1"/>
</dbReference>
<feature type="domain" description="C2H2-type" evidence="12">
    <location>
        <begin position="59"/>
        <end position="88"/>
    </location>
</feature>
<keyword evidence="7" id="KW-0238">DNA-binding</keyword>
<feature type="domain" description="C2H2-type" evidence="12">
    <location>
        <begin position="89"/>
        <end position="117"/>
    </location>
</feature>
<dbReference type="AlphaFoldDB" id="A0A7R9MTJ5"/>
<dbReference type="PROSITE" id="PS00028">
    <property type="entry name" value="ZINC_FINGER_C2H2_1"/>
    <property type="match status" value="1"/>
</dbReference>
<organism evidence="13">
    <name type="scientific">Oppiella nova</name>
    <dbReference type="NCBI Taxonomy" id="334625"/>
    <lineage>
        <taxon>Eukaryota</taxon>
        <taxon>Metazoa</taxon>
        <taxon>Ecdysozoa</taxon>
        <taxon>Arthropoda</taxon>
        <taxon>Chelicerata</taxon>
        <taxon>Arachnida</taxon>
        <taxon>Acari</taxon>
        <taxon>Acariformes</taxon>
        <taxon>Sarcoptiformes</taxon>
        <taxon>Oribatida</taxon>
        <taxon>Brachypylina</taxon>
        <taxon>Oppioidea</taxon>
        <taxon>Oppiidae</taxon>
        <taxon>Oppiella</taxon>
    </lineage>
</organism>
<evidence type="ECO:0000256" key="1">
    <source>
        <dbReference type="ARBA" id="ARBA00004123"/>
    </source>
</evidence>
<comment type="subcellular location">
    <subcellularLocation>
        <location evidence="1">Nucleus</location>
    </subcellularLocation>
</comment>
<keyword evidence="14" id="KW-1185">Reference proteome</keyword>
<evidence type="ECO:0000313" key="14">
    <source>
        <dbReference type="Proteomes" id="UP000728032"/>
    </source>
</evidence>
<dbReference type="Pfam" id="PF13894">
    <property type="entry name" value="zf-C2H2_4"/>
    <property type="match status" value="1"/>
</dbReference>
<reference evidence="13" key="1">
    <citation type="submission" date="2020-11" db="EMBL/GenBank/DDBJ databases">
        <authorList>
            <person name="Tran Van P."/>
        </authorList>
    </citation>
    <scope>NUCLEOTIDE SEQUENCE</scope>
</reference>
<feature type="region of interest" description="Disordered" evidence="11">
    <location>
        <begin position="26"/>
        <end position="50"/>
    </location>
</feature>
<dbReference type="InterPro" id="IPR036236">
    <property type="entry name" value="Znf_C2H2_sf"/>
</dbReference>
<evidence type="ECO:0000256" key="10">
    <source>
        <dbReference type="PROSITE-ProRule" id="PRU00042"/>
    </source>
</evidence>
<dbReference type="FunFam" id="3.30.160.60:FF:000446">
    <property type="entry name" value="Zinc finger protein"/>
    <property type="match status" value="1"/>
</dbReference>
<protein>
    <recommendedName>
        <fullName evidence="12">C2H2-type domain-containing protein</fullName>
    </recommendedName>
</protein>
<evidence type="ECO:0000256" key="5">
    <source>
        <dbReference type="ARBA" id="ARBA00022833"/>
    </source>
</evidence>
<keyword evidence="4 10" id="KW-0863">Zinc-finger</keyword>
<keyword evidence="3" id="KW-0677">Repeat</keyword>
<dbReference type="InterPro" id="IPR013087">
    <property type="entry name" value="Znf_C2H2_type"/>
</dbReference>
<keyword evidence="9" id="KW-0539">Nucleus</keyword>
<dbReference type="Proteomes" id="UP000728032">
    <property type="component" value="Unassembled WGS sequence"/>
</dbReference>
<evidence type="ECO:0000256" key="7">
    <source>
        <dbReference type="ARBA" id="ARBA00023125"/>
    </source>
</evidence>
<dbReference type="SUPFAM" id="SSF57667">
    <property type="entry name" value="beta-beta-alpha zinc fingers"/>
    <property type="match status" value="2"/>
</dbReference>
<keyword evidence="6" id="KW-0805">Transcription regulation</keyword>
<evidence type="ECO:0000256" key="3">
    <source>
        <dbReference type="ARBA" id="ARBA00022737"/>
    </source>
</evidence>